<gene>
    <name evidence="7" type="ORF">SAMN02910344_00405</name>
</gene>
<dbReference type="Proteomes" id="UP000243745">
    <property type="component" value="Unassembled WGS sequence"/>
</dbReference>
<dbReference type="InterPro" id="IPR000485">
    <property type="entry name" value="AsnC-type_HTH_dom"/>
</dbReference>
<dbReference type="SUPFAM" id="SSF54909">
    <property type="entry name" value="Dimeric alpha+beta barrel"/>
    <property type="match status" value="1"/>
</dbReference>
<evidence type="ECO:0000313" key="8">
    <source>
        <dbReference type="Proteomes" id="UP000243745"/>
    </source>
</evidence>
<keyword evidence="8" id="KW-1185">Reference proteome</keyword>
<dbReference type="SUPFAM" id="SSF46785">
    <property type="entry name" value="Winged helix' DNA-binding domain"/>
    <property type="match status" value="1"/>
</dbReference>
<keyword evidence="3" id="KW-0010">Activator</keyword>
<dbReference type="PANTHER" id="PTHR30154">
    <property type="entry name" value="LEUCINE-RESPONSIVE REGULATORY PROTEIN"/>
    <property type="match status" value="1"/>
</dbReference>
<dbReference type="InterPro" id="IPR036390">
    <property type="entry name" value="WH_DNA-bd_sf"/>
</dbReference>
<keyword evidence="1" id="KW-0805">Transcription regulation</keyword>
<evidence type="ECO:0000256" key="1">
    <source>
        <dbReference type="ARBA" id="ARBA00023015"/>
    </source>
</evidence>
<dbReference type="AlphaFoldDB" id="A0A662ZGE4"/>
<evidence type="ECO:0000256" key="2">
    <source>
        <dbReference type="ARBA" id="ARBA00023125"/>
    </source>
</evidence>
<sequence>MDKNMDSVRGLDFGRGGRHVKAPDETDLKILSELRNNGRISNVDLSKKIGLSPTPCLERVRSLENSGYITGYTAKLNYSLLGQSVLFLVMVKFDRRVPGAVESFRSFVNGNSRIFGCMFITGAFDCVLKVRVGDVDEYSGFLRSELSAQPGIAEIQSSVVLDSIE</sequence>
<dbReference type="GO" id="GO:0043200">
    <property type="term" value="P:response to amino acid"/>
    <property type="evidence" value="ECO:0007669"/>
    <property type="project" value="TreeGrafter"/>
</dbReference>
<dbReference type="InterPro" id="IPR019888">
    <property type="entry name" value="Tscrpt_reg_AsnC-like"/>
</dbReference>
<keyword evidence="2" id="KW-0238">DNA-binding</keyword>
<dbReference type="GO" id="GO:0043565">
    <property type="term" value="F:sequence-specific DNA binding"/>
    <property type="evidence" value="ECO:0007669"/>
    <property type="project" value="InterPro"/>
</dbReference>
<keyword evidence="4" id="KW-0804">Transcription</keyword>
<dbReference type="PROSITE" id="PS00519">
    <property type="entry name" value="HTH_ASNC_1"/>
    <property type="match status" value="1"/>
</dbReference>
<dbReference type="EMBL" id="FOXF01000004">
    <property type="protein sequence ID" value="SFP08283.1"/>
    <property type="molecule type" value="Genomic_DNA"/>
</dbReference>
<feature type="domain" description="HTH asnC-type" evidence="6">
    <location>
        <begin position="23"/>
        <end position="84"/>
    </location>
</feature>
<evidence type="ECO:0000256" key="5">
    <source>
        <dbReference type="ARBA" id="ARBA00039227"/>
    </source>
</evidence>
<dbReference type="Pfam" id="PF01037">
    <property type="entry name" value="AsnC_trans_reg"/>
    <property type="match status" value="1"/>
</dbReference>
<organism evidence="7 8">
    <name type="scientific">Ruminobacter amylophilus</name>
    <dbReference type="NCBI Taxonomy" id="867"/>
    <lineage>
        <taxon>Bacteria</taxon>
        <taxon>Pseudomonadati</taxon>
        <taxon>Pseudomonadota</taxon>
        <taxon>Gammaproteobacteria</taxon>
        <taxon>Aeromonadales</taxon>
        <taxon>Succinivibrionaceae</taxon>
        <taxon>Ruminobacter</taxon>
    </lineage>
</organism>
<dbReference type="InterPro" id="IPR011008">
    <property type="entry name" value="Dimeric_a/b-barrel"/>
</dbReference>
<proteinExistence type="predicted"/>
<evidence type="ECO:0000256" key="3">
    <source>
        <dbReference type="ARBA" id="ARBA00023159"/>
    </source>
</evidence>
<evidence type="ECO:0000313" key="7">
    <source>
        <dbReference type="EMBL" id="SFP08283.1"/>
    </source>
</evidence>
<dbReference type="InterPro" id="IPR011991">
    <property type="entry name" value="ArsR-like_HTH"/>
</dbReference>
<dbReference type="GO" id="GO:0006355">
    <property type="term" value="P:regulation of DNA-templated transcription"/>
    <property type="evidence" value="ECO:0007669"/>
    <property type="project" value="UniProtKB-ARBA"/>
</dbReference>
<dbReference type="Gene3D" id="3.30.70.920">
    <property type="match status" value="1"/>
</dbReference>
<dbReference type="Gene3D" id="1.10.10.10">
    <property type="entry name" value="Winged helix-like DNA-binding domain superfamily/Winged helix DNA-binding domain"/>
    <property type="match status" value="1"/>
</dbReference>
<dbReference type="PRINTS" id="PR00033">
    <property type="entry name" value="HTHASNC"/>
</dbReference>
<evidence type="ECO:0000259" key="6">
    <source>
        <dbReference type="PROSITE" id="PS50956"/>
    </source>
</evidence>
<dbReference type="RefSeq" id="WP_051621868.1">
    <property type="nucleotide sequence ID" value="NZ_FOXF01000004.1"/>
</dbReference>
<dbReference type="GO" id="GO:0005829">
    <property type="term" value="C:cytosol"/>
    <property type="evidence" value="ECO:0007669"/>
    <property type="project" value="TreeGrafter"/>
</dbReference>
<dbReference type="SMART" id="SM00344">
    <property type="entry name" value="HTH_ASNC"/>
    <property type="match status" value="1"/>
</dbReference>
<dbReference type="InterPro" id="IPR019887">
    <property type="entry name" value="Tscrpt_reg_AsnC/Lrp_C"/>
</dbReference>
<protein>
    <recommendedName>
        <fullName evidence="5">Leucine-responsive regulatory protein</fullName>
    </recommendedName>
</protein>
<dbReference type="OrthoDB" id="8590699at2"/>
<reference evidence="7 8" key="1">
    <citation type="submission" date="2016-10" db="EMBL/GenBank/DDBJ databases">
        <authorList>
            <person name="Varghese N."/>
            <person name="Submissions S."/>
        </authorList>
    </citation>
    <scope>NUCLEOTIDE SEQUENCE [LARGE SCALE GENOMIC DNA]</scope>
    <source>
        <strain evidence="7 8">DSM 1361</strain>
    </source>
</reference>
<dbReference type="PROSITE" id="PS50956">
    <property type="entry name" value="HTH_ASNC_2"/>
    <property type="match status" value="1"/>
</dbReference>
<dbReference type="CDD" id="cd00090">
    <property type="entry name" value="HTH_ARSR"/>
    <property type="match status" value="1"/>
</dbReference>
<dbReference type="InterPro" id="IPR036388">
    <property type="entry name" value="WH-like_DNA-bd_sf"/>
</dbReference>
<dbReference type="PANTHER" id="PTHR30154:SF0">
    <property type="entry name" value="LEUCINE-RESPONSIVE REGULATORY PROTEIN"/>
    <property type="match status" value="1"/>
</dbReference>
<evidence type="ECO:0000256" key="4">
    <source>
        <dbReference type="ARBA" id="ARBA00023163"/>
    </source>
</evidence>
<dbReference type="Pfam" id="PF13412">
    <property type="entry name" value="HTH_24"/>
    <property type="match status" value="1"/>
</dbReference>
<dbReference type="InterPro" id="IPR019885">
    <property type="entry name" value="Tscrpt_reg_HTH_AsnC-type_CS"/>
</dbReference>
<name>A0A662ZGE4_9GAMM</name>
<accession>A0A662ZGE4</accession>